<gene>
    <name evidence="1" type="ORF">NGAL_HAMBI1189_25570</name>
</gene>
<dbReference type="RefSeq" id="WP_080955098.1">
    <property type="nucleotide sequence ID" value="NZ_CCRK01000004.1"/>
</dbReference>
<evidence type="ECO:0000313" key="1">
    <source>
        <dbReference type="EMBL" id="CDZ48628.1"/>
    </source>
</evidence>
<dbReference type="Proteomes" id="UP000039660">
    <property type="component" value="Unassembled WGS sequence"/>
</dbReference>
<name>A0A0T7GN60_NEOGA</name>
<evidence type="ECO:0000313" key="2">
    <source>
        <dbReference type="Proteomes" id="UP000039660"/>
    </source>
</evidence>
<protein>
    <recommendedName>
        <fullName evidence="3">DUF4160 domain-containing protein</fullName>
    </recommendedName>
</protein>
<sequence length="82" mass="8990">MPTVLRFAGLRVVIYPNDHRPAHVHVKGGNGEAVFILNCPGGPLELRESYGFKLAELRRIEEALAEEIAALCAAWSAHHGVF</sequence>
<dbReference type="EMBL" id="CCRK01000004">
    <property type="protein sequence ID" value="CDZ48628.1"/>
    <property type="molecule type" value="Genomic_DNA"/>
</dbReference>
<reference evidence="1 2" key="1">
    <citation type="submission" date="2014-08" db="EMBL/GenBank/DDBJ databases">
        <authorList>
            <person name="Chen Y.-H."/>
        </authorList>
    </citation>
    <scope>NUCLEOTIDE SEQUENCE [LARGE SCALE GENOMIC DNA]</scope>
</reference>
<organism evidence="1 2">
    <name type="scientific">Neorhizobium galegae bv. officinalis</name>
    <dbReference type="NCBI Taxonomy" id="323656"/>
    <lineage>
        <taxon>Bacteria</taxon>
        <taxon>Pseudomonadati</taxon>
        <taxon>Pseudomonadota</taxon>
        <taxon>Alphaproteobacteria</taxon>
        <taxon>Hyphomicrobiales</taxon>
        <taxon>Rhizobiaceae</taxon>
        <taxon>Rhizobium/Agrobacterium group</taxon>
        <taxon>Neorhizobium</taxon>
    </lineage>
</organism>
<proteinExistence type="predicted"/>
<dbReference type="Pfam" id="PF13711">
    <property type="entry name" value="DUF4160"/>
    <property type="match status" value="1"/>
</dbReference>
<dbReference type="AlphaFoldDB" id="A0A0T7GN60"/>
<evidence type="ECO:0008006" key="3">
    <source>
        <dbReference type="Google" id="ProtNLM"/>
    </source>
</evidence>
<dbReference type="InterPro" id="IPR025427">
    <property type="entry name" value="DUF4160"/>
</dbReference>
<accession>A0A0T7GN60</accession>